<dbReference type="AlphaFoldDB" id="A0A6S7I7P8"/>
<name>A0A6S7I7P8_PARCT</name>
<reference evidence="1" key="1">
    <citation type="submission" date="2020-04" db="EMBL/GenBank/DDBJ databases">
        <authorList>
            <person name="Alioto T."/>
            <person name="Alioto T."/>
            <person name="Gomez Garrido J."/>
        </authorList>
    </citation>
    <scope>NUCLEOTIDE SEQUENCE</scope>
    <source>
        <strain evidence="1">A484AB</strain>
    </source>
</reference>
<evidence type="ECO:0000313" key="2">
    <source>
        <dbReference type="Proteomes" id="UP001152795"/>
    </source>
</evidence>
<dbReference type="Proteomes" id="UP001152795">
    <property type="component" value="Unassembled WGS sequence"/>
</dbReference>
<dbReference type="EMBL" id="CACRXK020008000">
    <property type="protein sequence ID" value="CAB4013736.1"/>
    <property type="molecule type" value="Genomic_DNA"/>
</dbReference>
<proteinExistence type="predicted"/>
<organism evidence="1 2">
    <name type="scientific">Paramuricea clavata</name>
    <name type="common">Red gorgonian</name>
    <name type="synonym">Violescent sea-whip</name>
    <dbReference type="NCBI Taxonomy" id="317549"/>
    <lineage>
        <taxon>Eukaryota</taxon>
        <taxon>Metazoa</taxon>
        <taxon>Cnidaria</taxon>
        <taxon>Anthozoa</taxon>
        <taxon>Octocorallia</taxon>
        <taxon>Malacalcyonacea</taxon>
        <taxon>Plexauridae</taxon>
        <taxon>Paramuricea</taxon>
    </lineage>
</organism>
<accession>A0A6S7I7P8</accession>
<sequence>MKALYILVFLYRFVCVFSTSCTANPSQLQCLAANNRFLLPRKSACDPFKKDCRMGDLIKSSVADFPTFAASQNCCLIMAYTSTRCVCDAPDGVKNLEKSHCRCQYFVDYCAVPNVCRDSQATCTAKNNEVSCTCPPQKKECSLGINQCITNPSVCLDDNQECIELHDELPSWNMEVCKNRFI</sequence>
<evidence type="ECO:0000313" key="1">
    <source>
        <dbReference type="EMBL" id="CAB4013736.1"/>
    </source>
</evidence>
<comment type="caution">
    <text evidence="1">The sequence shown here is derived from an EMBL/GenBank/DDBJ whole genome shotgun (WGS) entry which is preliminary data.</text>
</comment>
<gene>
    <name evidence="1" type="ORF">PACLA_8A074358</name>
</gene>
<keyword evidence="2" id="KW-1185">Reference proteome</keyword>
<protein>
    <submittedName>
        <fullName evidence="1">Uncharacterized protein</fullName>
    </submittedName>
</protein>